<sequence>MAVAALRSSLAAVVVEVAADLSGKFALFTAEFGLITRTCALGRTSHDCNAALDSDAPEDFTVFWRDCNGVKELLSFRVPGKQGGVDLGVLSAATLVVTIILVVDSPLGSPTNSSSSSSCSGCSSPPPPPPPSGPLAASWASSCSRLRQDNFTLGEGVYNNVHGNLVNHTIHNHLYSSKKRYRAAIQGELHLFWKAALSLI</sequence>
<protein>
    <submittedName>
        <fullName evidence="2">Uncharacterized protein</fullName>
    </submittedName>
</protein>
<comment type="caution">
    <text evidence="2">The sequence shown here is derived from an EMBL/GenBank/DDBJ whole genome shotgun (WGS) entry which is preliminary data.</text>
</comment>
<dbReference type="Proteomes" id="UP001362999">
    <property type="component" value="Unassembled WGS sequence"/>
</dbReference>
<dbReference type="EMBL" id="JAWWNJ010000171">
    <property type="protein sequence ID" value="KAK6977212.1"/>
    <property type="molecule type" value="Genomic_DNA"/>
</dbReference>
<feature type="compositionally biased region" description="Pro residues" evidence="1">
    <location>
        <begin position="124"/>
        <end position="133"/>
    </location>
</feature>
<reference evidence="2 3" key="1">
    <citation type="journal article" date="2024" name="J Genomics">
        <title>Draft genome sequencing and assembly of Favolaschia claudopus CIRM-BRFM 2984 isolated from oak limbs.</title>
        <authorList>
            <person name="Navarro D."/>
            <person name="Drula E."/>
            <person name="Chaduli D."/>
            <person name="Cazenave R."/>
            <person name="Ahrendt S."/>
            <person name="Wang J."/>
            <person name="Lipzen A."/>
            <person name="Daum C."/>
            <person name="Barry K."/>
            <person name="Grigoriev I.V."/>
            <person name="Favel A."/>
            <person name="Rosso M.N."/>
            <person name="Martin F."/>
        </authorList>
    </citation>
    <scope>NUCLEOTIDE SEQUENCE [LARGE SCALE GENOMIC DNA]</scope>
    <source>
        <strain evidence="2 3">CIRM-BRFM 2984</strain>
    </source>
</reference>
<proteinExistence type="predicted"/>
<accession>A0AAV9ZBM1</accession>
<feature type="region of interest" description="Disordered" evidence="1">
    <location>
        <begin position="114"/>
        <end position="136"/>
    </location>
</feature>
<evidence type="ECO:0000313" key="3">
    <source>
        <dbReference type="Proteomes" id="UP001362999"/>
    </source>
</evidence>
<evidence type="ECO:0000256" key="1">
    <source>
        <dbReference type="SAM" id="MobiDB-lite"/>
    </source>
</evidence>
<gene>
    <name evidence="2" type="ORF">R3P38DRAFT_2810605</name>
</gene>
<feature type="compositionally biased region" description="Low complexity" evidence="1">
    <location>
        <begin position="114"/>
        <end position="123"/>
    </location>
</feature>
<evidence type="ECO:0000313" key="2">
    <source>
        <dbReference type="EMBL" id="KAK6977212.1"/>
    </source>
</evidence>
<organism evidence="2 3">
    <name type="scientific">Favolaschia claudopus</name>
    <dbReference type="NCBI Taxonomy" id="2862362"/>
    <lineage>
        <taxon>Eukaryota</taxon>
        <taxon>Fungi</taxon>
        <taxon>Dikarya</taxon>
        <taxon>Basidiomycota</taxon>
        <taxon>Agaricomycotina</taxon>
        <taxon>Agaricomycetes</taxon>
        <taxon>Agaricomycetidae</taxon>
        <taxon>Agaricales</taxon>
        <taxon>Marasmiineae</taxon>
        <taxon>Mycenaceae</taxon>
        <taxon>Favolaschia</taxon>
    </lineage>
</organism>
<name>A0AAV9ZBM1_9AGAR</name>
<dbReference type="AlphaFoldDB" id="A0AAV9ZBM1"/>
<keyword evidence="3" id="KW-1185">Reference proteome</keyword>